<name>A0ABN9S1Z1_9DINO</name>
<protein>
    <submittedName>
        <fullName evidence="2">Uncharacterized protein</fullName>
    </submittedName>
</protein>
<evidence type="ECO:0000313" key="3">
    <source>
        <dbReference type="Proteomes" id="UP001189429"/>
    </source>
</evidence>
<feature type="region of interest" description="Disordered" evidence="1">
    <location>
        <begin position="13"/>
        <end position="42"/>
    </location>
</feature>
<dbReference type="EMBL" id="CAUYUJ010008557">
    <property type="protein sequence ID" value="CAK0824286.1"/>
    <property type="molecule type" value="Genomic_DNA"/>
</dbReference>
<comment type="caution">
    <text evidence="2">The sequence shown here is derived from an EMBL/GenBank/DDBJ whole genome shotgun (WGS) entry which is preliminary data.</text>
</comment>
<organism evidence="2 3">
    <name type="scientific">Prorocentrum cordatum</name>
    <dbReference type="NCBI Taxonomy" id="2364126"/>
    <lineage>
        <taxon>Eukaryota</taxon>
        <taxon>Sar</taxon>
        <taxon>Alveolata</taxon>
        <taxon>Dinophyceae</taxon>
        <taxon>Prorocentrales</taxon>
        <taxon>Prorocentraceae</taxon>
        <taxon>Prorocentrum</taxon>
    </lineage>
</organism>
<accession>A0ABN9S1Z1</accession>
<evidence type="ECO:0000256" key="1">
    <source>
        <dbReference type="SAM" id="MobiDB-lite"/>
    </source>
</evidence>
<gene>
    <name evidence="2" type="ORF">PCOR1329_LOCUS24733</name>
</gene>
<evidence type="ECO:0000313" key="2">
    <source>
        <dbReference type="EMBL" id="CAK0824286.1"/>
    </source>
</evidence>
<proteinExistence type="predicted"/>
<keyword evidence="3" id="KW-1185">Reference proteome</keyword>
<sequence length="218" mass="23550">MVDAFATGPAWAGKRGLAAATDQNDPNKQFKSKGAGKGKDWDRVEQTAVTSAKLALVVAKDVQDLQAAVHEAWEMDAAKPLPTFAIQAGQQCDADAKELKEQRMMDSQTDTAALGPPRLVIAAATIKGLATLVDPEAKKGSEPLGTGIAHFQAKKNKAPNKKEKVRLIFSFDLHGRNMKLIRDIIIAEIKEEGGQRKLGAAPRGPLQRELNRLVHTTK</sequence>
<reference evidence="2" key="1">
    <citation type="submission" date="2023-10" db="EMBL/GenBank/DDBJ databases">
        <authorList>
            <person name="Chen Y."/>
            <person name="Shah S."/>
            <person name="Dougan E. K."/>
            <person name="Thang M."/>
            <person name="Chan C."/>
        </authorList>
    </citation>
    <scope>NUCLEOTIDE SEQUENCE [LARGE SCALE GENOMIC DNA]</scope>
</reference>
<dbReference type="Proteomes" id="UP001189429">
    <property type="component" value="Unassembled WGS sequence"/>
</dbReference>